<dbReference type="EMBL" id="BARW01014488">
    <property type="protein sequence ID" value="GAI76318.1"/>
    <property type="molecule type" value="Genomic_DNA"/>
</dbReference>
<dbReference type="InterPro" id="IPR016161">
    <property type="entry name" value="Ald_DH/histidinol_DH"/>
</dbReference>
<sequence length="302" mass="31864">TVSKGDFIEDISSKVDGYIYREPLGVIAGGGPFNFPAMIPLWMFPVAIALGNTFILKPSEKCPATATKLVEIFKEGGIPDGVLNVVQGDKDAMQALIKAPEVKAVSFVGSTPSANAVYNLATANHKRVQALGGAKNYNVVMPDAEPKQTHGAIIGSTYGCAGERCMASSVLVLVGKAEQILYDVVEAAKNIRMGDGLDPSTQMGPLVTAGHKAKVEGYIEKGILEGANLLLDGRNVSFKGKKGGFYIGPTIFDNVTSDMTIAQEEIFGPVLCVMRAENLNEAINIANKSKFGNGSSIFTESG</sequence>
<comment type="caution">
    <text evidence="2">The sequence shown here is derived from an EMBL/GenBank/DDBJ whole genome shotgun (WGS) entry which is preliminary data.</text>
</comment>
<dbReference type="PANTHER" id="PTHR43866">
    <property type="entry name" value="MALONATE-SEMIALDEHYDE DEHYDROGENASE"/>
    <property type="match status" value="1"/>
</dbReference>
<dbReference type="Gene3D" id="3.40.309.10">
    <property type="entry name" value="Aldehyde Dehydrogenase, Chain A, domain 2"/>
    <property type="match status" value="1"/>
</dbReference>
<dbReference type="GO" id="GO:0006574">
    <property type="term" value="P:L-valine catabolic process"/>
    <property type="evidence" value="ECO:0007669"/>
    <property type="project" value="TreeGrafter"/>
</dbReference>
<dbReference type="Gene3D" id="3.40.605.10">
    <property type="entry name" value="Aldehyde Dehydrogenase, Chain A, domain 1"/>
    <property type="match status" value="1"/>
</dbReference>
<gene>
    <name evidence="2" type="ORF">S12H4_25666</name>
</gene>
<feature type="non-terminal residue" evidence="2">
    <location>
        <position position="302"/>
    </location>
</feature>
<dbReference type="SUPFAM" id="SSF53720">
    <property type="entry name" value="ALDH-like"/>
    <property type="match status" value="1"/>
</dbReference>
<evidence type="ECO:0000259" key="1">
    <source>
        <dbReference type="Pfam" id="PF00171"/>
    </source>
</evidence>
<evidence type="ECO:0000313" key="2">
    <source>
        <dbReference type="EMBL" id="GAI76318.1"/>
    </source>
</evidence>
<dbReference type="InterPro" id="IPR016163">
    <property type="entry name" value="Ald_DH_C"/>
</dbReference>
<dbReference type="GO" id="GO:0006210">
    <property type="term" value="P:thymine catabolic process"/>
    <property type="evidence" value="ECO:0007669"/>
    <property type="project" value="TreeGrafter"/>
</dbReference>
<dbReference type="GO" id="GO:0004491">
    <property type="term" value="F:methylmalonate-semialdehyde dehydrogenase (acylating, NAD) activity"/>
    <property type="evidence" value="ECO:0007669"/>
    <property type="project" value="InterPro"/>
</dbReference>
<feature type="non-terminal residue" evidence="2">
    <location>
        <position position="1"/>
    </location>
</feature>
<dbReference type="PANTHER" id="PTHR43866:SF4">
    <property type="entry name" value="MALONATE-SEMIALDEHYDE DEHYDROGENASE"/>
    <property type="match status" value="1"/>
</dbReference>
<name>X1R6Y4_9ZZZZ</name>
<accession>X1R6Y4</accession>
<proteinExistence type="predicted"/>
<organism evidence="2">
    <name type="scientific">marine sediment metagenome</name>
    <dbReference type="NCBI Taxonomy" id="412755"/>
    <lineage>
        <taxon>unclassified sequences</taxon>
        <taxon>metagenomes</taxon>
        <taxon>ecological metagenomes</taxon>
    </lineage>
</organism>
<dbReference type="InterPro" id="IPR016162">
    <property type="entry name" value="Ald_DH_N"/>
</dbReference>
<feature type="domain" description="Aldehyde dehydrogenase" evidence="1">
    <location>
        <begin position="10"/>
        <end position="301"/>
    </location>
</feature>
<protein>
    <recommendedName>
        <fullName evidence="1">Aldehyde dehydrogenase domain-containing protein</fullName>
    </recommendedName>
</protein>
<dbReference type="InterPro" id="IPR010061">
    <property type="entry name" value="MeMal-semiAld_DH"/>
</dbReference>
<dbReference type="AlphaFoldDB" id="X1R6Y4"/>
<reference evidence="2" key="1">
    <citation type="journal article" date="2014" name="Front. Microbiol.">
        <title>High frequency of phylogenetically diverse reductive dehalogenase-homologous genes in deep subseafloor sedimentary metagenomes.</title>
        <authorList>
            <person name="Kawai M."/>
            <person name="Futagami T."/>
            <person name="Toyoda A."/>
            <person name="Takaki Y."/>
            <person name="Nishi S."/>
            <person name="Hori S."/>
            <person name="Arai W."/>
            <person name="Tsubouchi T."/>
            <person name="Morono Y."/>
            <person name="Uchiyama I."/>
            <person name="Ito T."/>
            <person name="Fujiyama A."/>
            <person name="Inagaki F."/>
            <person name="Takami H."/>
        </authorList>
    </citation>
    <scope>NUCLEOTIDE SEQUENCE</scope>
    <source>
        <strain evidence="2">Expedition CK06-06</strain>
    </source>
</reference>
<dbReference type="FunFam" id="3.40.309.10:FF:000002">
    <property type="entry name" value="Methylmalonate-semialdehyde dehydrogenase (Acylating)"/>
    <property type="match status" value="1"/>
</dbReference>
<dbReference type="Pfam" id="PF00171">
    <property type="entry name" value="Aldedh"/>
    <property type="match status" value="1"/>
</dbReference>
<dbReference type="InterPro" id="IPR015590">
    <property type="entry name" value="Aldehyde_DH_dom"/>
</dbReference>